<dbReference type="EMBL" id="AACCXK010000008">
    <property type="protein sequence ID" value="EAK0453200.1"/>
    <property type="molecule type" value="Genomic_DNA"/>
</dbReference>
<dbReference type="GO" id="GO:0005886">
    <property type="term" value="C:plasma membrane"/>
    <property type="evidence" value="ECO:0007669"/>
    <property type="project" value="UniProtKB-SubCell"/>
</dbReference>
<evidence type="ECO:0000313" key="12">
    <source>
        <dbReference type="EMBL" id="EAK0469088.1"/>
    </source>
</evidence>
<evidence type="ECO:0000313" key="10">
    <source>
        <dbReference type="EMBL" id="EAI8858690.1"/>
    </source>
</evidence>
<feature type="transmembrane region" description="Helical" evidence="7">
    <location>
        <begin position="170"/>
        <end position="194"/>
    </location>
</feature>
<dbReference type="AlphaFoldDB" id="A0A5L4IKX4"/>
<comment type="similarity">
    <text evidence="6">Belongs to the exbB/tolQ family.</text>
</comment>
<dbReference type="Proteomes" id="UP000535509">
    <property type="component" value="Unassembled WGS sequence"/>
</dbReference>
<dbReference type="Pfam" id="PF01618">
    <property type="entry name" value="MotA_ExbB"/>
    <property type="match status" value="1"/>
</dbReference>
<organism evidence="11">
    <name type="scientific">Campylobacter fetus</name>
    <dbReference type="NCBI Taxonomy" id="196"/>
    <lineage>
        <taxon>Bacteria</taxon>
        <taxon>Pseudomonadati</taxon>
        <taxon>Campylobacterota</taxon>
        <taxon>Epsilonproteobacteria</taxon>
        <taxon>Campylobacterales</taxon>
        <taxon>Campylobacteraceae</taxon>
        <taxon>Campylobacter</taxon>
    </lineage>
</organism>
<keyword evidence="5 7" id="KW-0472">Membrane</keyword>
<dbReference type="EMBL" id="AACCXM010000005">
    <property type="protein sequence ID" value="EAK0469088.1"/>
    <property type="molecule type" value="Genomic_DNA"/>
</dbReference>
<sequence>MDKNDAFSDLLLPDSGKRQSKVVYFKIVFLPVLIYAIFLLGYFRIINFSVELHTIVMMGVILFIAMLFARHSAELGCCLFEQRKDEFKRDLKSYIMKSLLIIGKDQKSNGSFDEFVKRYSNDVRNDNYASVGAGIFPMLGILGTFLSIAISMPNFSSSSTEALETEISTLLSGVGTAFYVSIYGIFLALWWIFFERFGMSRFEKLIARQKNATSTFFWTKEEIEQRYMQESLGNFEKISVIFEHVSKQEFFEELNKAVERKFQNFSDMLKVEEDAVKLSSEHIKHTMGMLIKSQRDQKDMVKVHAEIINVLNSFNLNLKEMQLRFSEHYTRLQSASDDKITKLERSVNDLGGNISKFENSLEGFSVEILEKQKQALEGFRAAMIDGMQAFREVFDDEGAKGDESSKIIEELKKSIQEIDDETNSALEKLEVNTEANQDEIR</sequence>
<accession>A0A5L4IKX4</accession>
<reference evidence="11 14" key="1">
    <citation type="submission" date="2018-05" db="EMBL/GenBank/DDBJ databases">
        <authorList>
            <consortium name="PulseNet: The National Subtyping Network for Foodborne Disease Surveillance"/>
            <person name="Tarr C.L."/>
            <person name="Trees E."/>
            <person name="Katz L.S."/>
            <person name="Carleton-Romer H.A."/>
            <person name="Stroika S."/>
            <person name="Kucerova Z."/>
            <person name="Roache K.F."/>
            <person name="Sabol A.L."/>
            <person name="Besser J."/>
            <person name="Gerner-Smidt P."/>
        </authorList>
    </citation>
    <scope>NUCLEOTIDE SEQUENCE</scope>
    <source>
        <strain evidence="11">2014D-0197</strain>
        <strain evidence="9 14">2016D-0221</strain>
        <strain evidence="12">D4313</strain>
        <strain evidence="10 13">PNUSAC001503</strain>
    </source>
</reference>
<keyword evidence="4 7" id="KW-1133">Transmembrane helix</keyword>
<dbReference type="InterPro" id="IPR002898">
    <property type="entry name" value="MotA_ExbB_proton_chnl"/>
</dbReference>
<feature type="transmembrane region" description="Helical" evidence="7">
    <location>
        <begin position="52"/>
        <end position="69"/>
    </location>
</feature>
<evidence type="ECO:0000256" key="1">
    <source>
        <dbReference type="ARBA" id="ARBA00004429"/>
    </source>
</evidence>
<dbReference type="EMBL" id="AABQDW010000007">
    <property type="protein sequence ID" value="EAI5408095.1"/>
    <property type="molecule type" value="Genomic_DNA"/>
</dbReference>
<dbReference type="RefSeq" id="WP_011731851.1">
    <property type="nucleotide sequence ID" value="NZ_AABUZP020000044.1"/>
</dbReference>
<keyword evidence="6" id="KW-0653">Protein transport</keyword>
<dbReference type="GO" id="GO:0015031">
    <property type="term" value="P:protein transport"/>
    <property type="evidence" value="ECO:0007669"/>
    <property type="project" value="UniProtKB-KW"/>
</dbReference>
<evidence type="ECO:0000256" key="6">
    <source>
        <dbReference type="RuleBase" id="RU004057"/>
    </source>
</evidence>
<keyword evidence="13" id="KW-1185">Reference proteome</keyword>
<protein>
    <recommendedName>
        <fullName evidence="8">MotA/TolQ/ExbB proton channel domain-containing protein</fullName>
    </recommendedName>
</protein>
<dbReference type="EMBL" id="AABTCC010000004">
    <property type="protein sequence ID" value="EAI8858690.1"/>
    <property type="molecule type" value="Genomic_DNA"/>
</dbReference>
<keyword evidence="3 7" id="KW-0812">Transmembrane</keyword>
<feature type="transmembrane region" description="Helical" evidence="7">
    <location>
        <begin position="23"/>
        <end position="46"/>
    </location>
</feature>
<evidence type="ECO:0000259" key="8">
    <source>
        <dbReference type="Pfam" id="PF01618"/>
    </source>
</evidence>
<evidence type="ECO:0000313" key="13">
    <source>
        <dbReference type="Proteomes" id="UP000535509"/>
    </source>
</evidence>
<feature type="transmembrane region" description="Helical" evidence="7">
    <location>
        <begin position="128"/>
        <end position="150"/>
    </location>
</feature>
<comment type="caution">
    <text evidence="11">The sequence shown here is derived from an EMBL/GenBank/DDBJ whole genome shotgun (WGS) entry which is preliminary data.</text>
</comment>
<feature type="domain" description="MotA/TolQ/ExbB proton channel" evidence="8">
    <location>
        <begin position="124"/>
        <end position="208"/>
    </location>
</feature>
<evidence type="ECO:0000313" key="9">
    <source>
        <dbReference type="EMBL" id="EAI5408095.1"/>
    </source>
</evidence>
<evidence type="ECO:0000256" key="2">
    <source>
        <dbReference type="ARBA" id="ARBA00022475"/>
    </source>
</evidence>
<dbReference type="GeneID" id="61064360"/>
<keyword evidence="6" id="KW-0813">Transport</keyword>
<evidence type="ECO:0000256" key="3">
    <source>
        <dbReference type="ARBA" id="ARBA00022692"/>
    </source>
</evidence>
<evidence type="ECO:0000256" key="4">
    <source>
        <dbReference type="ARBA" id="ARBA00022989"/>
    </source>
</evidence>
<evidence type="ECO:0000313" key="11">
    <source>
        <dbReference type="EMBL" id="EAK0453200.1"/>
    </source>
</evidence>
<name>A0A5L4IKX4_CAMFE</name>
<evidence type="ECO:0000256" key="5">
    <source>
        <dbReference type="ARBA" id="ARBA00023136"/>
    </source>
</evidence>
<gene>
    <name evidence="11" type="ORF">AAH17_05945</name>
    <name evidence="12" type="ORF">AAH24_06925</name>
    <name evidence="9" type="ORF">BVH53_05205</name>
    <name evidence="10" type="ORF">CX802_02330</name>
</gene>
<dbReference type="OMA" id="HTIVMMG"/>
<keyword evidence="2" id="KW-1003">Cell membrane</keyword>
<proteinExistence type="inferred from homology"/>
<evidence type="ECO:0000313" key="14">
    <source>
        <dbReference type="Proteomes" id="UP000557842"/>
    </source>
</evidence>
<evidence type="ECO:0000256" key="7">
    <source>
        <dbReference type="SAM" id="Phobius"/>
    </source>
</evidence>
<comment type="subcellular location">
    <subcellularLocation>
        <location evidence="1">Cell inner membrane</location>
        <topology evidence="1">Multi-pass membrane protein</topology>
    </subcellularLocation>
    <subcellularLocation>
        <location evidence="6">Membrane</location>
        <topology evidence="6">Multi-pass membrane protein</topology>
    </subcellularLocation>
</comment>
<dbReference type="Proteomes" id="UP000557842">
    <property type="component" value="Unassembled WGS sequence"/>
</dbReference>